<reference evidence="3 4" key="1">
    <citation type="journal article" date="2019" name="Int. J. Syst. Evol. Microbiol.">
        <title>The Global Catalogue of Microorganisms (GCM) 10K type strain sequencing project: providing services to taxonomists for standard genome sequencing and annotation.</title>
        <authorList>
            <consortium name="The Broad Institute Genomics Platform"/>
            <consortium name="The Broad Institute Genome Sequencing Center for Infectious Disease"/>
            <person name="Wu L."/>
            <person name="Ma J."/>
        </authorList>
    </citation>
    <scope>NUCLEOTIDE SEQUENCE [LARGE SCALE GENOMIC DNA]</scope>
    <source>
        <strain evidence="3 4">PSRA2</strain>
    </source>
</reference>
<gene>
    <name evidence="3" type="ORF">ACFQHK_13605</name>
</gene>
<feature type="domain" description="TraG P-loop" evidence="2">
    <location>
        <begin position="438"/>
        <end position="594"/>
    </location>
</feature>
<dbReference type="InterPro" id="IPR043964">
    <property type="entry name" value="P-loop_TraG"/>
</dbReference>
<dbReference type="Proteomes" id="UP001596406">
    <property type="component" value="Unassembled WGS sequence"/>
</dbReference>
<dbReference type="AlphaFoldDB" id="A0ABD5UF66"/>
<protein>
    <submittedName>
        <fullName evidence="3">VirB4 family type IV secretion system protein</fullName>
    </submittedName>
</protein>
<dbReference type="Gene3D" id="3.40.50.300">
    <property type="entry name" value="P-loop containing nucleotide triphosphate hydrolases"/>
    <property type="match status" value="1"/>
</dbReference>
<dbReference type="PANTHER" id="PTHR30121:SF6">
    <property type="entry name" value="SLR6007 PROTEIN"/>
    <property type="match status" value="1"/>
</dbReference>
<evidence type="ECO:0000256" key="1">
    <source>
        <dbReference type="SAM" id="MobiDB-lite"/>
    </source>
</evidence>
<dbReference type="InterPro" id="IPR027417">
    <property type="entry name" value="P-loop_NTPase"/>
</dbReference>
<dbReference type="SUPFAM" id="SSF52540">
    <property type="entry name" value="P-loop containing nucleoside triphosphate hydrolases"/>
    <property type="match status" value="1"/>
</dbReference>
<dbReference type="RefSeq" id="WP_304449208.1">
    <property type="nucleotide sequence ID" value="NZ_JARRAH010000001.1"/>
</dbReference>
<evidence type="ECO:0000259" key="2">
    <source>
        <dbReference type="Pfam" id="PF19044"/>
    </source>
</evidence>
<name>A0ABD5UF66_9EURY</name>
<dbReference type="PANTHER" id="PTHR30121">
    <property type="entry name" value="UNCHARACTERIZED PROTEIN YJGR-RELATED"/>
    <property type="match status" value="1"/>
</dbReference>
<organism evidence="3 4">
    <name type="scientific">Halomarina ordinaria</name>
    <dbReference type="NCBI Taxonomy" id="3033939"/>
    <lineage>
        <taxon>Archaea</taxon>
        <taxon>Methanobacteriati</taxon>
        <taxon>Methanobacteriota</taxon>
        <taxon>Stenosarchaea group</taxon>
        <taxon>Halobacteria</taxon>
        <taxon>Halobacteriales</taxon>
        <taxon>Natronomonadaceae</taxon>
        <taxon>Halomarina</taxon>
    </lineage>
</organism>
<dbReference type="EMBL" id="JBHSXM010000001">
    <property type="protein sequence ID" value="MFC6837543.1"/>
    <property type="molecule type" value="Genomic_DNA"/>
</dbReference>
<feature type="compositionally biased region" description="Acidic residues" evidence="1">
    <location>
        <begin position="19"/>
        <end position="28"/>
    </location>
</feature>
<feature type="region of interest" description="Disordered" evidence="1">
    <location>
        <begin position="14"/>
        <end position="39"/>
    </location>
</feature>
<accession>A0ABD5UF66</accession>
<dbReference type="InterPro" id="IPR051162">
    <property type="entry name" value="T4SS_component"/>
</dbReference>
<comment type="caution">
    <text evidence="3">The sequence shown here is derived from an EMBL/GenBank/DDBJ whole genome shotgun (WGS) entry which is preliminary data.</text>
</comment>
<evidence type="ECO:0000313" key="3">
    <source>
        <dbReference type="EMBL" id="MFC6837543.1"/>
    </source>
</evidence>
<keyword evidence="4" id="KW-1185">Reference proteome</keyword>
<proteinExistence type="predicted"/>
<evidence type="ECO:0000313" key="4">
    <source>
        <dbReference type="Proteomes" id="UP001596406"/>
    </source>
</evidence>
<dbReference type="Gene3D" id="1.10.8.730">
    <property type="match status" value="1"/>
</dbReference>
<sequence length="648" mass="70652">MSVFSQLGALIPGVSTETTADDGTEDVPTDVGTHPHRERMHATRVAPSGIRLETDTARTGERWVKVLFVTGFPETASPGLLDRICTHPSADVDVTIYADPEDPRTSLLRFESAIKSLKVDHIEAQDRGSAKATVTERRIRDHEAVYTQLQENAQRILNVGVYLTIRGDSKEQVETTVSSIRGELQRQRLTTKSAAYRQGDSLVTGSPVAKDDLGQTTPMLGQAAGALFPFAASTTIEESGVLYGYHATTDAPVYLDRFCRENGYNVLVAGEIGSGKSYDTKRLLLRRVAKDRDTDIVMIDPVGGFASLAAGLDAEHYVIGGTRTVNPLEIRPTPDYLLEQENVSPFIERISAVMAFFESFFGYVGAPLGDRRQVLERCIREAYAQNGITADPTTHHHESPEVGDVRAVLGDVAADPTEVLNGDDYSDGELDKWQSHAEDLRLNLEPFTSGGQFAFLNGQTEVDLTGSRVIYLDLKQFGGGSDEALAGLVMQPMYDAVYERLKAESGNTIIAIDEAHYLVESPGSVEWLKRTTRHSRHLNLSLHFVTQELTDFYDTDGAETFINQSSIKLLHRQGNLTSEHADALGLTDAQATFVRDAVVGKEGLGFSTALLDIDEGGTYPLRVTALPEEEAIIEADGTPSSRNGGSAQ</sequence>
<dbReference type="Pfam" id="PF19044">
    <property type="entry name" value="P-loop_TraG"/>
    <property type="match status" value="1"/>
</dbReference>